<organism evidence="2 3">
    <name type="scientific">Blastopirellula marina</name>
    <dbReference type="NCBI Taxonomy" id="124"/>
    <lineage>
        <taxon>Bacteria</taxon>
        <taxon>Pseudomonadati</taxon>
        <taxon>Planctomycetota</taxon>
        <taxon>Planctomycetia</taxon>
        <taxon>Pirellulales</taxon>
        <taxon>Pirellulaceae</taxon>
        <taxon>Blastopirellula</taxon>
    </lineage>
</organism>
<evidence type="ECO:0000313" key="3">
    <source>
        <dbReference type="Proteomes" id="UP000238322"/>
    </source>
</evidence>
<sequence length="548" mass="62409">MHITSFSVRIDFALVQVREFFNGVTCLGMAAVVLVAGLACPTFAEEEQPASVTEPPDLFFEIVAPRHREAARAFYHKYLSVDGLPVVASGEVADEALERTQVIVRNMLSGRPDVLERMVEDQMYLIIIGKDQKYTDMPEFRHIRNKEYMNERVRGTGGKPTSFGEENLLSLAIDRYDDESIGVHEFAHTIDGTLHSMDSTWGHRLRSVFLDAVQSGKYKGAYASSNPIEYWGEIVQSYFDCNRINNWNHGPIGDRDSLRQYDPKGFDLVESTLKIPPDNHWRYEYLTHHPTVIAPPKKFAIDPYYGKFSWAREFVIVSHSATDDQLVDTNQIIRHLFAYRHDVLKSLINRDAKLVVLGHDEKLVDLPEWESLKNAGIDPDARFVEFDPATNLIVVDGAEVTRTSDTVNRLGNPVIASMTDAFFKLTADREIDPNWENRGQEVQQYELNVTRLDKRFGEKVRNALKASRQDGLWDGVPILEDESDYLCTGVLAYFDAASATLIPKGSSKPVNNRQALQQYDPNLYEIVHELMAYQDRTDWRITEQHSGN</sequence>
<comment type="caution">
    <text evidence="2">The sequence shown here is derived from an EMBL/GenBank/DDBJ whole genome shotgun (WGS) entry which is preliminary data.</text>
</comment>
<keyword evidence="1" id="KW-0472">Membrane</keyword>
<protein>
    <submittedName>
        <fullName evidence="2">Uncharacterized protein</fullName>
    </submittedName>
</protein>
<reference evidence="2 3" key="1">
    <citation type="submission" date="2018-02" db="EMBL/GenBank/DDBJ databases">
        <title>Comparative genomes isolates from brazilian mangrove.</title>
        <authorList>
            <person name="Araujo J.E."/>
            <person name="Taketani R.G."/>
            <person name="Silva M.C.P."/>
            <person name="Loureco M.V."/>
            <person name="Andreote F.D."/>
        </authorList>
    </citation>
    <scope>NUCLEOTIDE SEQUENCE [LARGE SCALE GENOMIC DNA]</scope>
    <source>
        <strain evidence="2 3">Hex-1 MGV</strain>
    </source>
</reference>
<dbReference type="Proteomes" id="UP000238322">
    <property type="component" value="Unassembled WGS sequence"/>
</dbReference>
<keyword evidence="1" id="KW-0812">Transmembrane</keyword>
<dbReference type="Gene3D" id="3.40.390.10">
    <property type="entry name" value="Collagenase (Catalytic Domain)"/>
    <property type="match status" value="1"/>
</dbReference>
<accession>A0A2S8FZI1</accession>
<dbReference type="EMBL" id="PUHY01000005">
    <property type="protein sequence ID" value="PQO37596.1"/>
    <property type="molecule type" value="Genomic_DNA"/>
</dbReference>
<dbReference type="InterPro" id="IPR024079">
    <property type="entry name" value="MetalloPept_cat_dom_sf"/>
</dbReference>
<feature type="transmembrane region" description="Helical" evidence="1">
    <location>
        <begin position="20"/>
        <end position="39"/>
    </location>
</feature>
<dbReference type="GO" id="GO:0008237">
    <property type="term" value="F:metallopeptidase activity"/>
    <property type="evidence" value="ECO:0007669"/>
    <property type="project" value="InterPro"/>
</dbReference>
<proteinExistence type="predicted"/>
<dbReference type="OrthoDB" id="235862at2"/>
<keyword evidence="1" id="KW-1133">Transmembrane helix</keyword>
<evidence type="ECO:0000256" key="1">
    <source>
        <dbReference type="SAM" id="Phobius"/>
    </source>
</evidence>
<dbReference type="RefSeq" id="WP_105328845.1">
    <property type="nucleotide sequence ID" value="NZ_PUHY01000005.1"/>
</dbReference>
<gene>
    <name evidence="2" type="ORF">C5Y83_06530</name>
</gene>
<dbReference type="SUPFAM" id="SSF55486">
    <property type="entry name" value="Metalloproteases ('zincins'), catalytic domain"/>
    <property type="match status" value="1"/>
</dbReference>
<name>A0A2S8FZI1_9BACT</name>
<dbReference type="AlphaFoldDB" id="A0A2S8FZI1"/>
<evidence type="ECO:0000313" key="2">
    <source>
        <dbReference type="EMBL" id="PQO37596.1"/>
    </source>
</evidence>